<keyword evidence="4 6" id="KW-0132">Cell division</keyword>
<accession>A0ABT3NS39</accession>
<evidence type="ECO:0000256" key="5">
    <source>
        <dbReference type="SAM" id="MobiDB-lite"/>
    </source>
</evidence>
<protein>
    <recommendedName>
        <fullName evidence="2 4">Cell division topological specificity factor</fullName>
    </recommendedName>
</protein>
<dbReference type="Gene3D" id="3.30.1070.10">
    <property type="entry name" value="Cell division topological specificity factor MinE"/>
    <property type="match status" value="1"/>
</dbReference>
<dbReference type="Pfam" id="PF03776">
    <property type="entry name" value="MinE"/>
    <property type="match status" value="1"/>
</dbReference>
<gene>
    <name evidence="4 6" type="primary">minE</name>
    <name evidence="6" type="ORF">OF850_04985</name>
</gene>
<evidence type="ECO:0000313" key="7">
    <source>
        <dbReference type="Proteomes" id="UP001526430"/>
    </source>
</evidence>
<dbReference type="SUPFAM" id="SSF55229">
    <property type="entry name" value="Cell division protein MinE topological specificity domain"/>
    <property type="match status" value="1"/>
</dbReference>
<evidence type="ECO:0000256" key="4">
    <source>
        <dbReference type="HAMAP-Rule" id="MF_00262"/>
    </source>
</evidence>
<dbReference type="NCBIfam" id="TIGR01215">
    <property type="entry name" value="minE"/>
    <property type="match status" value="1"/>
</dbReference>
<evidence type="ECO:0000256" key="1">
    <source>
        <dbReference type="ARBA" id="ARBA00008168"/>
    </source>
</evidence>
<dbReference type="NCBIfam" id="NF001422">
    <property type="entry name" value="PRK00296.1"/>
    <property type="match status" value="1"/>
</dbReference>
<comment type="caution">
    <text evidence="6">The sequence shown here is derived from an EMBL/GenBank/DDBJ whole genome shotgun (WGS) entry which is preliminary data.</text>
</comment>
<dbReference type="GO" id="GO:0051301">
    <property type="term" value="P:cell division"/>
    <property type="evidence" value="ECO:0007669"/>
    <property type="project" value="UniProtKB-KW"/>
</dbReference>
<proteinExistence type="inferred from homology"/>
<evidence type="ECO:0000256" key="2">
    <source>
        <dbReference type="ARBA" id="ARBA00020112"/>
    </source>
</evidence>
<evidence type="ECO:0000313" key="6">
    <source>
        <dbReference type="EMBL" id="MCW8084972.1"/>
    </source>
</evidence>
<dbReference type="InterPro" id="IPR036707">
    <property type="entry name" value="MinE_sf"/>
</dbReference>
<name>A0ABT3NS39_9PROT</name>
<reference evidence="6 7" key="1">
    <citation type="submission" date="2022-10" db="EMBL/GenBank/DDBJ databases">
        <title>Roseococcus glaciei nov., sp. nov., isolated from glacier.</title>
        <authorList>
            <person name="Liu Q."/>
            <person name="Xin Y.-H."/>
        </authorList>
    </citation>
    <scope>NUCLEOTIDE SEQUENCE [LARGE SCALE GENOMIC DNA]</scope>
    <source>
        <strain evidence="6 7">MDT2-1-1</strain>
    </source>
</reference>
<keyword evidence="4" id="KW-0131">Cell cycle</keyword>
<comment type="function">
    <text evidence="3 4">Prevents the cell division inhibition by proteins MinC and MinD at internal division sites while permitting inhibition at polar sites. This ensures cell division at the proper site by restricting the formation of a division septum at the midpoint of the long axis of the cell.</text>
</comment>
<dbReference type="RefSeq" id="WP_301588776.1">
    <property type="nucleotide sequence ID" value="NZ_JAPFQI010000001.1"/>
</dbReference>
<dbReference type="Proteomes" id="UP001526430">
    <property type="component" value="Unassembled WGS sequence"/>
</dbReference>
<dbReference type="InterPro" id="IPR005527">
    <property type="entry name" value="MinE"/>
</dbReference>
<organism evidence="6 7">
    <name type="scientific">Sabulicella glaciei</name>
    <dbReference type="NCBI Taxonomy" id="2984948"/>
    <lineage>
        <taxon>Bacteria</taxon>
        <taxon>Pseudomonadati</taxon>
        <taxon>Pseudomonadota</taxon>
        <taxon>Alphaproteobacteria</taxon>
        <taxon>Acetobacterales</taxon>
        <taxon>Acetobacteraceae</taxon>
        <taxon>Sabulicella</taxon>
    </lineage>
</organism>
<keyword evidence="7" id="KW-1185">Reference proteome</keyword>
<comment type="similarity">
    <text evidence="1 4">Belongs to the MinE family.</text>
</comment>
<dbReference type="HAMAP" id="MF_00262">
    <property type="entry name" value="MinE"/>
    <property type="match status" value="1"/>
</dbReference>
<dbReference type="EMBL" id="JAPFQI010000001">
    <property type="protein sequence ID" value="MCW8084972.1"/>
    <property type="molecule type" value="Genomic_DNA"/>
</dbReference>
<sequence>MSWLNFFRAQKREEAQQPPGTAAAAKDRLQVIISHERVSRGRDDFLPKLQQELVQVVARYVAIDPGKVQVNLERGGDFSTLAIDIELPGPKAQAH</sequence>
<feature type="region of interest" description="Disordered" evidence="5">
    <location>
        <begin position="1"/>
        <end position="25"/>
    </location>
</feature>
<evidence type="ECO:0000256" key="3">
    <source>
        <dbReference type="ARBA" id="ARBA00025265"/>
    </source>
</evidence>